<gene>
    <name evidence="7" type="ORF">FHX73_114753</name>
</gene>
<dbReference type="Gene3D" id="1.10.601.10">
    <property type="entry name" value="RNA Polymerase Primary Sigma Factor"/>
    <property type="match status" value="1"/>
</dbReference>
<proteinExistence type="predicted"/>
<keyword evidence="4" id="KW-0804">Transcription</keyword>
<keyword evidence="1" id="KW-0805">Transcription regulation</keyword>
<evidence type="ECO:0000313" key="7">
    <source>
        <dbReference type="EMBL" id="TWG00873.1"/>
    </source>
</evidence>
<feature type="domain" description="RNA polymerase sigma-70" evidence="6">
    <location>
        <begin position="437"/>
        <end position="463"/>
    </location>
</feature>
<dbReference type="InterPro" id="IPR007627">
    <property type="entry name" value="RNA_pol_sigma70_r2"/>
</dbReference>
<dbReference type="GO" id="GO:0003677">
    <property type="term" value="F:DNA binding"/>
    <property type="evidence" value="ECO:0007669"/>
    <property type="project" value="UniProtKB-KW"/>
</dbReference>
<keyword evidence="2" id="KW-0731">Sigma factor</keyword>
<dbReference type="SUPFAM" id="SSF88659">
    <property type="entry name" value="Sigma3 and sigma4 domains of RNA polymerase sigma factors"/>
    <property type="match status" value="1"/>
</dbReference>
<evidence type="ECO:0000256" key="5">
    <source>
        <dbReference type="SAM" id="MobiDB-lite"/>
    </source>
</evidence>
<dbReference type="EMBL" id="VIWT01000001">
    <property type="protein sequence ID" value="TWG00873.1"/>
    <property type="molecule type" value="Genomic_DNA"/>
</dbReference>
<dbReference type="InterPro" id="IPR014284">
    <property type="entry name" value="RNA_pol_sigma-70_dom"/>
</dbReference>
<dbReference type="InterPro" id="IPR005114">
    <property type="entry name" value="Helicase_assoc"/>
</dbReference>
<protein>
    <submittedName>
        <fullName evidence="7">RNA polymerase sigma factor (Sigma-70 family)</fullName>
    </submittedName>
</protein>
<sequence>MDRPAASQPTGPDLRSALATMYANLQQAAVQGVVPQQAFQRETEALGLGEAERGRLLAELGRLKIRVGEPARVTGPLRRQPAKAAPATKAVRPAQVVQSSRIALARRLLERFTDDNGTVTMRATEGVIRLAGLSEPEGAQLRALVTVIQTTVPPPTPVGGPEPESSPAPAPTVLGDLDAAVSAARAILAEDRFARNTAKRILTAIEEVGLIVLVRGGPDRLHEEPTDAELNRLDPSDERRRARDCLMVHNQGLVHGQARQYSLDGMDYDDIAQLGMLGLLRATRGFDPTMGYKFSTYATQWVRQSITRGIANESNAIRIPVHMHEQMQKVARAERQLRAKGLPTPAAAVAVACDLTVQKVDQIRQLSRCSDSLDRVIGEGTHLSDLIEDRTVIPGVEHTVLSALTTSEVLAAVDTLPERYGRIVVMRFGLDGNEPATLDQIGKELEVTRERIRQLESQVVPVLRLAFASRTGAPAVAMQQMLDDPWHRSSTANPVNAIVKDLRKQDWAVGIEALRAFREREGHVRPTLQTIEGSFPLGAWLAKQLLLGGIGGLGLPAHRRFDLEALGVGWPPDPTATVRRRQRRRVGAAPRPIAAPRPSARPQPANLSSAEESPASRAVGAATARPEQLEFALFDTE</sequence>
<name>A0A561UND4_9ACTN</name>
<reference evidence="7 8" key="1">
    <citation type="submission" date="2019-06" db="EMBL/GenBank/DDBJ databases">
        <title>Sequencing the genomes of 1000 actinobacteria strains.</title>
        <authorList>
            <person name="Klenk H.-P."/>
        </authorList>
    </citation>
    <scope>NUCLEOTIDE SEQUENCE [LARGE SCALE GENOMIC DNA]</scope>
    <source>
        <strain evidence="7 8">DSM 44826</strain>
    </source>
</reference>
<dbReference type="InterPro" id="IPR036388">
    <property type="entry name" value="WH-like_DNA-bd_sf"/>
</dbReference>
<dbReference type="InterPro" id="IPR050239">
    <property type="entry name" value="Sigma-70_RNA_pol_init_factors"/>
</dbReference>
<dbReference type="GO" id="GO:0016987">
    <property type="term" value="F:sigma factor activity"/>
    <property type="evidence" value="ECO:0007669"/>
    <property type="project" value="UniProtKB-KW"/>
</dbReference>
<dbReference type="GO" id="GO:0006352">
    <property type="term" value="P:DNA-templated transcription initiation"/>
    <property type="evidence" value="ECO:0007669"/>
    <property type="project" value="InterPro"/>
</dbReference>
<dbReference type="PANTHER" id="PTHR30603:SF60">
    <property type="entry name" value="RNA POLYMERASE SIGMA FACTOR RPOD"/>
    <property type="match status" value="1"/>
</dbReference>
<keyword evidence="3" id="KW-0238">DNA-binding</keyword>
<dbReference type="InterPro" id="IPR000943">
    <property type="entry name" value="RNA_pol_sigma70"/>
</dbReference>
<evidence type="ECO:0000256" key="2">
    <source>
        <dbReference type="ARBA" id="ARBA00023082"/>
    </source>
</evidence>
<dbReference type="Pfam" id="PF04542">
    <property type="entry name" value="Sigma70_r2"/>
    <property type="match status" value="1"/>
</dbReference>
<comment type="caution">
    <text evidence="7">The sequence shown here is derived from an EMBL/GenBank/DDBJ whole genome shotgun (WGS) entry which is preliminary data.</text>
</comment>
<organism evidence="7 8">
    <name type="scientific">Kitasatospora viridis</name>
    <dbReference type="NCBI Taxonomy" id="281105"/>
    <lineage>
        <taxon>Bacteria</taxon>
        <taxon>Bacillati</taxon>
        <taxon>Actinomycetota</taxon>
        <taxon>Actinomycetes</taxon>
        <taxon>Kitasatosporales</taxon>
        <taxon>Streptomycetaceae</taxon>
        <taxon>Kitasatospora</taxon>
    </lineage>
</organism>
<evidence type="ECO:0000256" key="4">
    <source>
        <dbReference type="ARBA" id="ARBA00023163"/>
    </source>
</evidence>
<feature type="region of interest" description="Disordered" evidence="5">
    <location>
        <begin position="572"/>
        <end position="624"/>
    </location>
</feature>
<dbReference type="InterPro" id="IPR013324">
    <property type="entry name" value="RNA_pol_sigma_r3/r4-like"/>
</dbReference>
<dbReference type="Pfam" id="PF03457">
    <property type="entry name" value="HA"/>
    <property type="match status" value="1"/>
</dbReference>
<evidence type="ECO:0000259" key="6">
    <source>
        <dbReference type="PROSITE" id="PS00716"/>
    </source>
</evidence>
<keyword evidence="8" id="KW-1185">Reference proteome</keyword>
<dbReference type="NCBIfam" id="TIGR02937">
    <property type="entry name" value="sigma70-ECF"/>
    <property type="match status" value="1"/>
</dbReference>
<accession>A0A561UND4</accession>
<dbReference type="AlphaFoldDB" id="A0A561UND4"/>
<dbReference type="SUPFAM" id="SSF88946">
    <property type="entry name" value="Sigma2 domain of RNA polymerase sigma factors"/>
    <property type="match status" value="1"/>
</dbReference>
<dbReference type="Proteomes" id="UP000317940">
    <property type="component" value="Unassembled WGS sequence"/>
</dbReference>
<dbReference type="PRINTS" id="PR00046">
    <property type="entry name" value="SIGMA70FCT"/>
</dbReference>
<dbReference type="RefSeq" id="WP_145906908.1">
    <property type="nucleotide sequence ID" value="NZ_BAAAMZ010000003.1"/>
</dbReference>
<dbReference type="OrthoDB" id="9809557at2"/>
<dbReference type="InterPro" id="IPR007630">
    <property type="entry name" value="RNA_pol_sigma70_r4"/>
</dbReference>
<dbReference type="PANTHER" id="PTHR30603">
    <property type="entry name" value="RNA POLYMERASE SIGMA FACTOR RPO"/>
    <property type="match status" value="1"/>
</dbReference>
<dbReference type="Pfam" id="PF04545">
    <property type="entry name" value="Sigma70_r4"/>
    <property type="match status" value="1"/>
</dbReference>
<dbReference type="InterPro" id="IPR013325">
    <property type="entry name" value="RNA_pol_sigma_r2"/>
</dbReference>
<dbReference type="Pfam" id="PF04539">
    <property type="entry name" value="Sigma70_r3"/>
    <property type="match status" value="1"/>
</dbReference>
<dbReference type="CDD" id="cd06171">
    <property type="entry name" value="Sigma70_r4"/>
    <property type="match status" value="1"/>
</dbReference>
<dbReference type="Gene3D" id="1.10.10.10">
    <property type="entry name" value="Winged helix-like DNA-binding domain superfamily/Winged helix DNA-binding domain"/>
    <property type="match status" value="2"/>
</dbReference>
<dbReference type="PROSITE" id="PS00716">
    <property type="entry name" value="SIGMA70_2"/>
    <property type="match status" value="1"/>
</dbReference>
<evidence type="ECO:0000256" key="3">
    <source>
        <dbReference type="ARBA" id="ARBA00023125"/>
    </source>
</evidence>
<evidence type="ECO:0000313" key="8">
    <source>
        <dbReference type="Proteomes" id="UP000317940"/>
    </source>
</evidence>
<dbReference type="InterPro" id="IPR007624">
    <property type="entry name" value="RNA_pol_sigma70_r3"/>
</dbReference>
<evidence type="ECO:0000256" key="1">
    <source>
        <dbReference type="ARBA" id="ARBA00023015"/>
    </source>
</evidence>